<accession>A0A8J4CJ35</accession>
<feature type="region of interest" description="Disordered" evidence="1">
    <location>
        <begin position="359"/>
        <end position="385"/>
    </location>
</feature>
<feature type="region of interest" description="Disordered" evidence="1">
    <location>
        <begin position="606"/>
        <end position="640"/>
    </location>
</feature>
<feature type="region of interest" description="Disordered" evidence="1">
    <location>
        <begin position="273"/>
        <end position="292"/>
    </location>
</feature>
<protein>
    <submittedName>
        <fullName evidence="2">Uncharacterized protein</fullName>
    </submittedName>
</protein>
<dbReference type="EMBL" id="BNCP01000026">
    <property type="protein sequence ID" value="GIL83465.1"/>
    <property type="molecule type" value="Genomic_DNA"/>
</dbReference>
<gene>
    <name evidence="2" type="ORF">Vretifemale_12035</name>
    <name evidence="3" type="ORF">Vretimale_11178</name>
</gene>
<dbReference type="InterPro" id="IPR042984">
    <property type="entry name" value="BBS12"/>
</dbReference>
<feature type="compositionally biased region" description="Basic and acidic residues" evidence="1">
    <location>
        <begin position="418"/>
        <end position="432"/>
    </location>
</feature>
<dbReference type="PANTHER" id="PTHR46883">
    <property type="entry name" value="BARDET-BIEDL SYNDROME 12 PROTEIN"/>
    <property type="match status" value="1"/>
</dbReference>
<evidence type="ECO:0000313" key="4">
    <source>
        <dbReference type="Proteomes" id="UP000747110"/>
    </source>
</evidence>
<feature type="compositionally biased region" description="Low complexity" evidence="1">
    <location>
        <begin position="372"/>
        <end position="385"/>
    </location>
</feature>
<dbReference type="Proteomes" id="UP000722791">
    <property type="component" value="Unassembled WGS sequence"/>
</dbReference>
<feature type="region of interest" description="Disordered" evidence="1">
    <location>
        <begin position="497"/>
        <end position="534"/>
    </location>
</feature>
<feature type="compositionally biased region" description="Low complexity" evidence="1">
    <location>
        <begin position="518"/>
        <end position="534"/>
    </location>
</feature>
<evidence type="ECO:0000313" key="3">
    <source>
        <dbReference type="EMBL" id="GIM06947.1"/>
    </source>
</evidence>
<feature type="region of interest" description="Disordered" evidence="1">
    <location>
        <begin position="176"/>
        <end position="266"/>
    </location>
</feature>
<evidence type="ECO:0000256" key="1">
    <source>
        <dbReference type="SAM" id="MobiDB-lite"/>
    </source>
</evidence>
<feature type="compositionally biased region" description="Basic and acidic residues" evidence="1">
    <location>
        <begin position="176"/>
        <end position="186"/>
    </location>
</feature>
<proteinExistence type="predicted"/>
<dbReference type="GO" id="GO:0051131">
    <property type="term" value="P:chaperone-mediated protein complex assembly"/>
    <property type="evidence" value="ECO:0007669"/>
    <property type="project" value="InterPro"/>
</dbReference>
<feature type="compositionally biased region" description="Low complexity" evidence="1">
    <location>
        <begin position="240"/>
        <end position="258"/>
    </location>
</feature>
<dbReference type="Proteomes" id="UP000747110">
    <property type="component" value="Unassembled WGS sequence"/>
</dbReference>
<feature type="compositionally biased region" description="Gly residues" evidence="1">
    <location>
        <begin position="705"/>
        <end position="717"/>
    </location>
</feature>
<name>A0A8J4CJ35_9CHLO</name>
<keyword evidence="4" id="KW-1185">Reference proteome</keyword>
<dbReference type="OrthoDB" id="552303at2759"/>
<organism evidence="2 4">
    <name type="scientific">Volvox reticuliferus</name>
    <dbReference type="NCBI Taxonomy" id="1737510"/>
    <lineage>
        <taxon>Eukaryota</taxon>
        <taxon>Viridiplantae</taxon>
        <taxon>Chlorophyta</taxon>
        <taxon>core chlorophytes</taxon>
        <taxon>Chlorophyceae</taxon>
        <taxon>CS clade</taxon>
        <taxon>Chlamydomonadales</taxon>
        <taxon>Volvocaceae</taxon>
        <taxon>Volvox</taxon>
    </lineage>
</organism>
<evidence type="ECO:0000313" key="2">
    <source>
        <dbReference type="EMBL" id="GIL83465.1"/>
    </source>
</evidence>
<sequence length="1448" mass="150053">MSRFELARKLQATCGVLRSFLGPHKALKCIIDSTSDSRNCLVGTVQAFLLAADGDPTTTTLLLEALEGQAPSAADSPGSCPGPGSGATWLAVFCGQLLGHILDLVEVQGVPYECVRAGVLEAVTECCEAVRECAIELPMVAERCYEQDLMSYHEAVSLLMMGADAASGVVHNLERGQAETQADAKKPWVGPTYHPQSLLPPLQSPQPPQQMIGMSSATAAAPSDCTVGKIQLSPSPPPSQHQRLSSRQRAEQGQAQEQLPEQVSQLQVDDTGKIRDGAHDAGSTPLAGPDRGTVLGDFGGLTLEAEAELAALEEEASWFFNDGELQAEREARAQRRLLQQLATGLTAAGVSAPEMRSISRAPAPAHGDPRDTSGGFWTTTGGSGGLAAAASRSVMKWVATGQRHGDVGGGSSSKRGGGRRDGVGGHDERDEFGWFEDATVDSDTERADAVAGTRDPQPKAHAQASGSSHHPSTLKAAPVDDDDDDFGWFESYDLNAHHSLGPEPARGSSTGAHKRQDTGPATRPAAAGTRARAEEGTAAGLTVGHDGLIVPESPPTAELRNPVLLPGAKNGGVGRSEAADVAAAAGLSGLQTGSLRDPKVWSSGRRGYTNVAPEKGSSYNRRGREGLIGGGRRMGEGTERGLSEGGLAFEAEAEAELAALEEEASWFFNDGELQAEREARAQRRLLQQLATGLTAAGSGRHQGDGSNGEGRRQGGGAFLVQGMSRGAPNDVEEDVDLAGIKNTSPPDKGGNRHLNCVTAAPDPSPPPPPPPLLPVPVPTAPTYVLDSTCSRIELKGQGVLSSGTDNHGGRGSGMSSSEITAARHGLSPLSRLVCAAAQGLSHGRILEMQLAAAAVLLLLEPLIRREPGDARPPLAAEMTSAITATVKKDVNAISTQIRHAAASLQFDRCVLTVEMMGRSAVAAAAMRGVVVPLATLSAAQAALAAEFFMAAPSPPPLSLQPMTSSPSAAHTSISTSGAPKFTTVFFQGALQMDRAVYGPLVITDAAGLVTAASDVRVEAFASHLLEALKPHDVQLLLASGHIPDAISAALHQLSGGAMLALGGIGLHAIRAAATCVGVVPAVSLSSLNSGRNVATHVAVELIQGGLGLGDYRPNAGRRHTEAAMLMRIMKAPEIHLGTTGGGGGDVSVAPVPVLRPGWVTVVLPHALASQLEVQGIGFRTCFNRLIAALRRGHVLPGSGAWELAAAEHLTRRSKQLQLRHMWSPLQYPLPPGQQQLQPPQSSQAEGQQGSSVKDPALLDEEEVANREMPSLYLPLSYEAVAAALRDLVGVLLQNSGAEYGSALAAAAACMAALRDGDVAQLQLLATAGTVPVHEMARTAAGRAHIPGCGEVQARLTVTTAGYSAAAGEALEVDEQRQLAEALRVMVELKGTAAAAVLATEDGKAGVVFTSAALPPLVLDEVGAREAALRSACRLALLASSVDSVIVNR</sequence>
<dbReference type="EMBL" id="BNCQ01000023">
    <property type="protein sequence ID" value="GIM06947.1"/>
    <property type="molecule type" value="Genomic_DNA"/>
</dbReference>
<comment type="caution">
    <text evidence="2">The sequence shown here is derived from an EMBL/GenBank/DDBJ whole genome shotgun (WGS) entry which is preliminary data.</text>
</comment>
<feature type="region of interest" description="Disordered" evidence="1">
    <location>
        <begin position="798"/>
        <end position="817"/>
    </location>
</feature>
<feature type="compositionally biased region" description="Low complexity" evidence="1">
    <location>
        <begin position="1232"/>
        <end position="1251"/>
    </location>
</feature>
<feature type="region of interest" description="Disordered" evidence="1">
    <location>
        <begin position="1228"/>
        <end position="1252"/>
    </location>
</feature>
<feature type="region of interest" description="Disordered" evidence="1">
    <location>
        <begin position="693"/>
        <end position="772"/>
    </location>
</feature>
<feature type="compositionally biased region" description="Pro residues" evidence="1">
    <location>
        <begin position="762"/>
        <end position="772"/>
    </location>
</feature>
<dbReference type="PANTHER" id="PTHR46883:SF1">
    <property type="entry name" value="BARDET-BIEDL SYNDROME 12 PROTEIN"/>
    <property type="match status" value="1"/>
</dbReference>
<feature type="region of interest" description="Disordered" evidence="1">
    <location>
        <begin position="402"/>
        <end position="482"/>
    </location>
</feature>
<reference evidence="2" key="1">
    <citation type="journal article" date="2021" name="Proc. Natl. Acad. Sci. U.S.A.">
        <title>Three genomes in the algal genus Volvox reveal the fate of a haploid sex-determining region after a transition to homothallism.</title>
        <authorList>
            <person name="Yamamoto K."/>
            <person name="Hamaji T."/>
            <person name="Kawai-Toyooka H."/>
            <person name="Matsuzaki R."/>
            <person name="Takahashi F."/>
            <person name="Nishimura Y."/>
            <person name="Kawachi M."/>
            <person name="Noguchi H."/>
            <person name="Minakuchi Y."/>
            <person name="Umen J.G."/>
            <person name="Toyoda A."/>
            <person name="Nozaki H."/>
        </authorList>
    </citation>
    <scope>NUCLEOTIDE SEQUENCE</scope>
    <source>
        <strain evidence="3">NIES-3785</strain>
        <strain evidence="2">NIES-3786</strain>
    </source>
</reference>